<protein>
    <recommendedName>
        <fullName evidence="4">DUF2806 domain-containing protein</fullName>
    </recommendedName>
</protein>
<dbReference type="KEGG" id="kak:Kalk_00145"/>
<organism evidence="2 3">
    <name type="scientific">Ketobacter alkanivorans</name>
    <dbReference type="NCBI Taxonomy" id="1917421"/>
    <lineage>
        <taxon>Bacteria</taxon>
        <taxon>Pseudomonadati</taxon>
        <taxon>Pseudomonadota</taxon>
        <taxon>Gammaproteobacteria</taxon>
        <taxon>Pseudomonadales</taxon>
        <taxon>Ketobacteraceae</taxon>
        <taxon>Ketobacter</taxon>
    </lineage>
</organism>
<dbReference type="InterPro" id="IPR021254">
    <property type="entry name" value="DUF2806"/>
</dbReference>
<proteinExistence type="predicted"/>
<evidence type="ECO:0000313" key="2">
    <source>
        <dbReference type="EMBL" id="AUM10944.1"/>
    </source>
</evidence>
<sequence length="331" mass="37576">MHLTPKEAFGLSSPDKIQRSGQTLGEVRRKELSHILTIERQLHELRRGHASLDPTGKIIRSAEIRDIREVKFASIIENSDQIEVEQESLPDIAKMISNAEEVYRYDALERLLRLQKLYLLTERIILGLEVAEIDKGALDRRWFNRWKINASESSNGALQQLWARILVRELINPGTTSLRALEYLSYFGLEDAENLNKLGGWACGDFIYRSALQALPRVFDSALFEQLEEQGIVRGVYGKVLSKTLLSQSEDHFTCDLKLAGKLLNISSNQPRPELHVPAYMITSIGRELISLVNATADMEYLEAMVQDLHARGMSVTLSDKPESTRHTHII</sequence>
<gene>
    <name evidence="2" type="ORF">Kalk_00145</name>
</gene>
<dbReference type="AlphaFoldDB" id="A0A2K9LJI6"/>
<evidence type="ECO:0000313" key="3">
    <source>
        <dbReference type="Proteomes" id="UP000235116"/>
    </source>
</evidence>
<evidence type="ECO:0000256" key="1">
    <source>
        <dbReference type="SAM" id="MobiDB-lite"/>
    </source>
</evidence>
<reference evidence="3" key="1">
    <citation type="submission" date="2017-08" db="EMBL/GenBank/DDBJ databases">
        <title>Direct submision.</title>
        <authorList>
            <person name="Kim S.-J."/>
            <person name="Rhee S.-K."/>
        </authorList>
    </citation>
    <scope>NUCLEOTIDE SEQUENCE [LARGE SCALE GENOMIC DNA]</scope>
    <source>
        <strain evidence="3">GI5</strain>
    </source>
</reference>
<dbReference type="Proteomes" id="UP000235116">
    <property type="component" value="Chromosome"/>
</dbReference>
<keyword evidence="3" id="KW-1185">Reference proteome</keyword>
<name>A0A2K9LJI6_9GAMM</name>
<feature type="region of interest" description="Disordered" evidence="1">
    <location>
        <begin position="1"/>
        <end position="22"/>
    </location>
</feature>
<evidence type="ECO:0008006" key="4">
    <source>
        <dbReference type="Google" id="ProtNLM"/>
    </source>
</evidence>
<dbReference type="EMBL" id="CP022684">
    <property type="protein sequence ID" value="AUM10944.1"/>
    <property type="molecule type" value="Genomic_DNA"/>
</dbReference>
<accession>A0A2K9LJI6</accession>
<dbReference type="Pfam" id="PF10987">
    <property type="entry name" value="DUF2806"/>
    <property type="match status" value="1"/>
</dbReference>